<sequence length="59" mass="6693">MARKDFTSEVQIRGINGVCDTNNILMELWKRVAPSLTKEELQWFSGASDYAESITISLQ</sequence>
<gene>
    <name evidence="1" type="ORF">C7H79_02885</name>
</gene>
<dbReference type="Proteomes" id="UP000241912">
    <property type="component" value="Unassembled WGS sequence"/>
</dbReference>
<dbReference type="AlphaFoldDB" id="A0A2P7NXZ4"/>
<comment type="caution">
    <text evidence="1">The sequence shown here is derived from an EMBL/GenBank/DDBJ whole genome shotgun (WGS) entry which is preliminary data.</text>
</comment>
<dbReference type="EMBL" id="PXXU01000006">
    <property type="protein sequence ID" value="PSJ18333.1"/>
    <property type="molecule type" value="Genomic_DNA"/>
</dbReference>
<keyword evidence="2" id="KW-1185">Reference proteome</keyword>
<dbReference type="OrthoDB" id="8550145at2"/>
<proteinExistence type="predicted"/>
<evidence type="ECO:0000313" key="2">
    <source>
        <dbReference type="Proteomes" id="UP000241912"/>
    </source>
</evidence>
<dbReference type="RefSeq" id="WP_106705795.1">
    <property type="nucleotide sequence ID" value="NZ_PXXU01000006.1"/>
</dbReference>
<organism evidence="1 2">
    <name type="scientific">Nitrosomonas supralitoralis</name>
    <dbReference type="NCBI Taxonomy" id="2116706"/>
    <lineage>
        <taxon>Bacteria</taxon>
        <taxon>Pseudomonadati</taxon>
        <taxon>Pseudomonadota</taxon>
        <taxon>Betaproteobacteria</taxon>
        <taxon>Nitrosomonadales</taxon>
        <taxon>Nitrosomonadaceae</taxon>
        <taxon>Nitrosomonas</taxon>
    </lineage>
</organism>
<evidence type="ECO:0000313" key="1">
    <source>
        <dbReference type="EMBL" id="PSJ18333.1"/>
    </source>
</evidence>
<name>A0A2P7NXZ4_9PROT</name>
<reference evidence="1 2" key="1">
    <citation type="submission" date="2018-03" db="EMBL/GenBank/DDBJ databases">
        <title>Draft genome of Nitrosomonas supralitoralis APG5.</title>
        <authorList>
            <person name="Urakawa H."/>
            <person name="Lopez J.V."/>
        </authorList>
    </citation>
    <scope>NUCLEOTIDE SEQUENCE [LARGE SCALE GENOMIC DNA]</scope>
    <source>
        <strain evidence="1 2">APG5</strain>
    </source>
</reference>
<accession>A0A2P7NXZ4</accession>
<protein>
    <submittedName>
        <fullName evidence="1">Uncharacterized protein</fullName>
    </submittedName>
</protein>